<dbReference type="Gene3D" id="1.10.10.10">
    <property type="entry name" value="Winged helix-like DNA-binding domain superfamily/Winged helix DNA-binding domain"/>
    <property type="match status" value="1"/>
</dbReference>
<dbReference type="SUPFAM" id="SSF46785">
    <property type="entry name" value="Winged helix' DNA-binding domain"/>
    <property type="match status" value="1"/>
</dbReference>
<keyword evidence="2" id="KW-1185">Reference proteome</keyword>
<dbReference type="InterPro" id="IPR036390">
    <property type="entry name" value="WH_DNA-bd_sf"/>
</dbReference>
<reference evidence="1 2" key="1">
    <citation type="submission" date="2023-08" db="EMBL/GenBank/DDBJ databases">
        <title>Microbacterium sp. nov., isolated from a waste landfill.</title>
        <authorList>
            <person name="Wen W."/>
        </authorList>
    </citation>
    <scope>NUCLEOTIDE SEQUENCE [LARGE SCALE GENOMIC DNA]</scope>
    <source>
        <strain evidence="1 2">ASV81</strain>
    </source>
</reference>
<sequence>MSIAEQAAGIGGLADPVRRELYELVSAQPDPISRESAAEALGLPAHVVRFQLDRLVALGLLEVEFRRLSGRTGPGAGRPSKLYRRAAETISVSLPERRFDLAGHLLARAIERSGDGSPVADALRDVAFEEGVEFGVSSRAAAIPEASEPAAEGEDPVPAQAELGALGRALAGQGYEPRESDDVLLLANCPFDALARAHTDLVCGMNHAYVEGVVEGLGCQALDAELLPADGRCCVVVHAQAMREDPPVR</sequence>
<dbReference type="EMBL" id="JAVFCB010000013">
    <property type="protein sequence ID" value="MDQ4215668.1"/>
    <property type="molecule type" value="Genomic_DNA"/>
</dbReference>
<proteinExistence type="predicted"/>
<dbReference type="Proteomes" id="UP001230289">
    <property type="component" value="Unassembled WGS sequence"/>
</dbReference>
<organism evidence="1 2">
    <name type="scientific">Microbacterium capsulatum</name>
    <dbReference type="NCBI Taxonomy" id="3041921"/>
    <lineage>
        <taxon>Bacteria</taxon>
        <taxon>Bacillati</taxon>
        <taxon>Actinomycetota</taxon>
        <taxon>Actinomycetes</taxon>
        <taxon>Micrococcales</taxon>
        <taxon>Microbacteriaceae</taxon>
        <taxon>Microbacterium</taxon>
    </lineage>
</organism>
<protein>
    <submittedName>
        <fullName evidence="1">Transcriptional regulator</fullName>
    </submittedName>
</protein>
<dbReference type="RefSeq" id="WP_308490616.1">
    <property type="nucleotide sequence ID" value="NZ_JAVFCB010000013.1"/>
</dbReference>
<dbReference type="InterPro" id="IPR036388">
    <property type="entry name" value="WH-like_DNA-bd_sf"/>
</dbReference>
<accession>A0ABU0XKL8</accession>
<gene>
    <name evidence="1" type="ORF">RBR11_17265</name>
</gene>
<dbReference type="Pfam" id="PF12840">
    <property type="entry name" value="HTH_20"/>
    <property type="match status" value="1"/>
</dbReference>
<evidence type="ECO:0000313" key="2">
    <source>
        <dbReference type="Proteomes" id="UP001230289"/>
    </source>
</evidence>
<comment type="caution">
    <text evidence="1">The sequence shown here is derived from an EMBL/GenBank/DDBJ whole genome shotgun (WGS) entry which is preliminary data.</text>
</comment>
<evidence type="ECO:0000313" key="1">
    <source>
        <dbReference type="EMBL" id="MDQ4215668.1"/>
    </source>
</evidence>
<name>A0ABU0XKL8_9MICO</name>